<dbReference type="OrthoDB" id="6288752at2759"/>
<proteinExistence type="predicted"/>
<reference evidence="4" key="1">
    <citation type="submission" date="2016-06" db="UniProtKB">
        <authorList>
            <consortium name="WormBaseParasite"/>
        </authorList>
    </citation>
    <scope>IDENTIFICATION</scope>
</reference>
<name>A0A183BFK3_9TREM</name>
<protein>
    <submittedName>
        <fullName evidence="4">SRP_SPB domain-containing protein</fullName>
    </submittedName>
</protein>
<evidence type="ECO:0000256" key="1">
    <source>
        <dbReference type="SAM" id="MobiDB-lite"/>
    </source>
</evidence>
<evidence type="ECO:0000313" key="2">
    <source>
        <dbReference type="EMBL" id="VDP95380.1"/>
    </source>
</evidence>
<dbReference type="EMBL" id="UZAN01073474">
    <property type="protein sequence ID" value="VDP95380.1"/>
    <property type="molecule type" value="Genomic_DNA"/>
</dbReference>
<dbReference type="Proteomes" id="UP000272942">
    <property type="component" value="Unassembled WGS sequence"/>
</dbReference>
<reference evidence="2 3" key="2">
    <citation type="submission" date="2018-11" db="EMBL/GenBank/DDBJ databases">
        <authorList>
            <consortium name="Pathogen Informatics"/>
        </authorList>
    </citation>
    <scope>NUCLEOTIDE SEQUENCE [LARGE SCALE GENOMIC DNA]</scope>
    <source>
        <strain evidence="2 3">Egypt</strain>
    </source>
</reference>
<accession>A0A183BFK3</accession>
<organism evidence="4">
    <name type="scientific">Echinostoma caproni</name>
    <dbReference type="NCBI Taxonomy" id="27848"/>
    <lineage>
        <taxon>Eukaryota</taxon>
        <taxon>Metazoa</taxon>
        <taxon>Spiralia</taxon>
        <taxon>Lophotrochozoa</taxon>
        <taxon>Platyhelminthes</taxon>
        <taxon>Trematoda</taxon>
        <taxon>Digenea</taxon>
        <taxon>Plagiorchiida</taxon>
        <taxon>Echinostomata</taxon>
        <taxon>Echinostomatoidea</taxon>
        <taxon>Echinostomatidae</taxon>
        <taxon>Echinostoma</taxon>
    </lineage>
</organism>
<evidence type="ECO:0000313" key="4">
    <source>
        <dbReference type="WBParaSite" id="ECPE_0001803401-mRNA-1"/>
    </source>
</evidence>
<gene>
    <name evidence="2" type="ORF">ECPE_LOCUS17988</name>
</gene>
<dbReference type="AlphaFoldDB" id="A0A183BFK3"/>
<dbReference type="WBParaSite" id="ECPE_0001803401-mRNA-1">
    <property type="protein sequence ID" value="ECPE_0001803401-mRNA-1"/>
    <property type="gene ID" value="ECPE_0001803401"/>
</dbReference>
<keyword evidence="3" id="KW-1185">Reference proteome</keyword>
<feature type="region of interest" description="Disordered" evidence="1">
    <location>
        <begin position="46"/>
        <end position="80"/>
    </location>
</feature>
<feature type="compositionally biased region" description="Polar residues" evidence="1">
    <location>
        <begin position="46"/>
        <end position="56"/>
    </location>
</feature>
<sequence>MDTSLISWFSPRRYTSAGKDQAAKLKRLNTRKIEFDLQELSQSVDRDVSQMTTESLMSPVGRQRMAKAKKAANPDRPGSN</sequence>
<evidence type="ECO:0000313" key="3">
    <source>
        <dbReference type="Proteomes" id="UP000272942"/>
    </source>
</evidence>